<organism evidence="4">
    <name type="scientific">Enterobius vermicularis</name>
    <name type="common">Human pinworm</name>
    <dbReference type="NCBI Taxonomy" id="51028"/>
    <lineage>
        <taxon>Eukaryota</taxon>
        <taxon>Metazoa</taxon>
        <taxon>Ecdysozoa</taxon>
        <taxon>Nematoda</taxon>
        <taxon>Chromadorea</taxon>
        <taxon>Rhabditida</taxon>
        <taxon>Spirurina</taxon>
        <taxon>Oxyuridomorpha</taxon>
        <taxon>Oxyuroidea</taxon>
        <taxon>Oxyuridae</taxon>
        <taxon>Enterobius</taxon>
    </lineage>
</organism>
<dbReference type="Pfam" id="PF06482">
    <property type="entry name" value="Endostatin"/>
    <property type="match status" value="1"/>
</dbReference>
<proteinExistence type="predicted"/>
<evidence type="ECO:0000313" key="4">
    <source>
        <dbReference type="WBParaSite" id="EVEC_0000768301-mRNA-1"/>
    </source>
</evidence>
<dbReference type="Proteomes" id="UP000274131">
    <property type="component" value="Unassembled WGS sequence"/>
</dbReference>
<sequence>MVWHGTDDRGMTTSSVCREWRYGGNRDVGRASPLGPGLNLIRNSVDVDCSRRLAVLCIEVQHELRRLSTTLE</sequence>
<name>A0A0N4VAY9_ENTVE</name>
<dbReference type="InterPro" id="IPR016187">
    <property type="entry name" value="CTDL_fold"/>
</dbReference>
<reference evidence="2 3" key="2">
    <citation type="submission" date="2018-10" db="EMBL/GenBank/DDBJ databases">
        <authorList>
            <consortium name="Pathogen Informatics"/>
        </authorList>
    </citation>
    <scope>NUCLEOTIDE SEQUENCE [LARGE SCALE GENOMIC DNA]</scope>
</reference>
<accession>A0A0N4VAY9</accession>
<gene>
    <name evidence="2" type="ORF">EVEC_LOCUS7167</name>
</gene>
<dbReference type="SUPFAM" id="SSF56436">
    <property type="entry name" value="C-type lectin-like"/>
    <property type="match status" value="1"/>
</dbReference>
<evidence type="ECO:0000313" key="3">
    <source>
        <dbReference type="Proteomes" id="UP000274131"/>
    </source>
</evidence>
<feature type="domain" description="Collagenase NC10/endostatin" evidence="1">
    <location>
        <begin position="1"/>
        <end position="59"/>
    </location>
</feature>
<dbReference type="InterPro" id="IPR010515">
    <property type="entry name" value="Collagenase_NC10/endostatin"/>
</dbReference>
<dbReference type="AlphaFoldDB" id="A0A0N4VAY9"/>
<dbReference type="WBParaSite" id="EVEC_0000768301-mRNA-1">
    <property type="protein sequence ID" value="EVEC_0000768301-mRNA-1"/>
    <property type="gene ID" value="EVEC_0000768301"/>
</dbReference>
<dbReference type="Gene3D" id="3.10.100.10">
    <property type="entry name" value="Mannose-Binding Protein A, subunit A"/>
    <property type="match status" value="1"/>
</dbReference>
<evidence type="ECO:0000313" key="2">
    <source>
        <dbReference type="EMBL" id="VDD92416.1"/>
    </source>
</evidence>
<dbReference type="EMBL" id="UXUI01008804">
    <property type="protein sequence ID" value="VDD92416.1"/>
    <property type="molecule type" value="Genomic_DNA"/>
</dbReference>
<protein>
    <submittedName>
        <fullName evidence="4">Endostatin domain-containing protein</fullName>
    </submittedName>
</protein>
<keyword evidence="3" id="KW-1185">Reference proteome</keyword>
<reference evidence="4" key="1">
    <citation type="submission" date="2017-02" db="UniProtKB">
        <authorList>
            <consortium name="WormBaseParasite"/>
        </authorList>
    </citation>
    <scope>IDENTIFICATION</scope>
</reference>
<dbReference type="InterPro" id="IPR016186">
    <property type="entry name" value="C-type_lectin-like/link_sf"/>
</dbReference>
<dbReference type="OrthoDB" id="5983381at2759"/>
<evidence type="ECO:0000259" key="1">
    <source>
        <dbReference type="Pfam" id="PF06482"/>
    </source>
</evidence>